<dbReference type="PANTHER" id="PTHR44103">
    <property type="entry name" value="PROPROTEIN CONVERTASE P"/>
    <property type="match status" value="1"/>
</dbReference>
<dbReference type="InterPro" id="IPR028994">
    <property type="entry name" value="Integrin_alpha_N"/>
</dbReference>
<dbReference type="Proteomes" id="UP001165653">
    <property type="component" value="Unassembled WGS sequence"/>
</dbReference>
<keyword evidence="5" id="KW-1185">Reference proteome</keyword>
<feature type="signal peptide" evidence="2">
    <location>
        <begin position="1"/>
        <end position="23"/>
    </location>
</feature>
<evidence type="ECO:0000256" key="2">
    <source>
        <dbReference type="SAM" id="SignalP"/>
    </source>
</evidence>
<organism evidence="4 5">
    <name type="scientific">Luteolibacter rhizosphaerae</name>
    <dbReference type="NCBI Taxonomy" id="2989719"/>
    <lineage>
        <taxon>Bacteria</taxon>
        <taxon>Pseudomonadati</taxon>
        <taxon>Verrucomicrobiota</taxon>
        <taxon>Verrucomicrobiia</taxon>
        <taxon>Verrucomicrobiales</taxon>
        <taxon>Verrucomicrobiaceae</taxon>
        <taxon>Luteolibacter</taxon>
    </lineage>
</organism>
<name>A0ABT3G6J0_9BACT</name>
<comment type="caution">
    <text evidence="4">The sequence shown here is derived from an EMBL/GenBank/DDBJ whole genome shotgun (WGS) entry which is preliminary data.</text>
</comment>
<dbReference type="RefSeq" id="WP_264515009.1">
    <property type="nucleotide sequence ID" value="NZ_JAPDDR010000009.1"/>
</dbReference>
<dbReference type="Gene3D" id="2.130.10.130">
    <property type="entry name" value="Integrin alpha, N-terminal"/>
    <property type="match status" value="3"/>
</dbReference>
<evidence type="ECO:0000259" key="3">
    <source>
        <dbReference type="PROSITE" id="PS50835"/>
    </source>
</evidence>
<keyword evidence="1 2" id="KW-0732">Signal</keyword>
<reference evidence="4" key="1">
    <citation type="submission" date="2022-10" db="EMBL/GenBank/DDBJ databases">
        <title>Luteolibacter sp. GHJ8, whole genome shotgun sequencing project.</title>
        <authorList>
            <person name="Zhao G."/>
            <person name="Shen L."/>
        </authorList>
    </citation>
    <scope>NUCLEOTIDE SEQUENCE</scope>
    <source>
        <strain evidence="4">GHJ8</strain>
    </source>
</reference>
<feature type="chain" id="PRO_5047490691" evidence="2">
    <location>
        <begin position="24"/>
        <end position="1351"/>
    </location>
</feature>
<protein>
    <submittedName>
        <fullName evidence="4">FG-GAP-like repeat-containing protein</fullName>
    </submittedName>
</protein>
<gene>
    <name evidence="4" type="ORF">OJ996_17885</name>
</gene>
<dbReference type="InterPro" id="IPR007110">
    <property type="entry name" value="Ig-like_dom"/>
</dbReference>
<evidence type="ECO:0000256" key="1">
    <source>
        <dbReference type="ARBA" id="ARBA00022729"/>
    </source>
</evidence>
<dbReference type="SUPFAM" id="SSF69318">
    <property type="entry name" value="Integrin alpha N-terminal domain"/>
    <property type="match status" value="2"/>
</dbReference>
<dbReference type="Pfam" id="PF13517">
    <property type="entry name" value="FG-GAP_3"/>
    <property type="match status" value="5"/>
</dbReference>
<dbReference type="InterPro" id="IPR013517">
    <property type="entry name" value="FG-GAP"/>
</dbReference>
<proteinExistence type="predicted"/>
<evidence type="ECO:0000313" key="4">
    <source>
        <dbReference type="EMBL" id="MCW1915461.1"/>
    </source>
</evidence>
<feature type="domain" description="Ig-like" evidence="3">
    <location>
        <begin position="506"/>
        <end position="609"/>
    </location>
</feature>
<sequence>MSPLRRVILALHLAIICIQPLHASFESVVKVVGSAALPRDPTPHDVDGDGDMDIFYVDGSETTGKPTEVGWFENTGNGSSWVRRILASGLRGPSSLDVADLDGDGITDLVVGLRLGDGVVWFRGQGGGNFAPVQTIQSPIYRMEDVTVADLNRDNRKDIIISTSSGPQWLRRLSSGGFATPVSIATVSGSFPEQHKCEAHDFDGDGDIDLVFSFASADRLIFCRNNGNGTFATAVNLGIPEAEALDSGDLDGDGLRDVVTAGGGFDDRRVVWFRNLGSGTFSTARVLDPSLQNARSAVIADFDRDGDMDVVIAGYFGPVVWFEQQSPGVFSARKEISQGGDGMRDMVHGDFDGDGDPDLVAAQWDTDQFVWYKNTTPPPVIPAPQIISFTADDTSVAANATLRWQVNGATQVEISPQIGVVTGGGNRTLPLDATTTFTLTARNTAGTSTANLTVVVGQAPIIRSFSALDDTIARGQNADLLWDVAGAQSLNLLPGPGIVSGNSYRPLISATTTFTLSAANEFGETRADLTVRAGDPPVISTLTATPSTATLNQPVNLSWTSQGADTSFVSGLGEVPVGNSTAVIPPSTRAYTVTVSNEFGSASRSVTVTVNGNLLARSPKPLSDSPYEILDVYFADLNGDGLKDLLQTTASSFTNATFSWRPAIAGGTSFGTARILQTSTNRLRVPQAYDMDGDGDLDPIVGGDGPMRWYRNNQNGASFSTAITLIPSSVFRPMAIADFNGDGMPDVAGGISSELRFYPGIAGGGTGTPQIIDDFDGSIDFVETDMADMDGDGDLDLVSGKDFDGEVYWFQNNAGLFTNRFPIYTGGERILGVTARDTDGDLFPEVLIQTGGSSFVLVDGQNGNFQSPVNRTINLSAGIRDYSMVDLDLDGDLDIVVTGRSMLFIENRGGNVFAVKDQFEVPAFAFDPDSMTVGDVDRDGDPDIAVANNDVAVWIENLYRPAARPTAADYRPVIPLAEDFGQQSLPLPPLFADADTATSSLTYSLRSSQGTQILSSISVQAGPPRLEIRSNPDLNGLAKAVIRATDPAGLYAEIEVSFEVAAVPDAPRTVGTPAPLVADAAAMPVQVPVGGWFTDPDEGDILRYSLTGNTNPGILANAAVSESAGQLTLSFAPYVSGSTTLQITATDQTGRSVSQDLSVTLPELPPPALQSVGTISLNRQTGLYELTITVTNNGARALGGFRLDISNLPDGAILRNGSSENGFDYLTPLGIGESVTLTLEYSVPGRVGGGQPLVTAIPALPRSPEAGSSGFAIDRVEILADSSVLIEFTSTPGSRYAIEYCAVGGPWQVSPVVIMAATNRTQWIDRGPPYTSSHPSTSPSRLYRMRLLPAE</sequence>
<dbReference type="EMBL" id="JAPDDR010000009">
    <property type="protein sequence ID" value="MCW1915461.1"/>
    <property type="molecule type" value="Genomic_DNA"/>
</dbReference>
<evidence type="ECO:0000313" key="5">
    <source>
        <dbReference type="Proteomes" id="UP001165653"/>
    </source>
</evidence>
<accession>A0ABT3G6J0</accession>
<dbReference type="PANTHER" id="PTHR44103:SF1">
    <property type="entry name" value="PROPROTEIN CONVERTASE P"/>
    <property type="match status" value="1"/>
</dbReference>
<dbReference type="PROSITE" id="PS50835">
    <property type="entry name" value="IG_LIKE"/>
    <property type="match status" value="1"/>
</dbReference>